<reference evidence="5 6" key="1">
    <citation type="submission" date="2016-07" db="EMBL/GenBank/DDBJ databases">
        <title>Pervasive Adenine N6-methylation of Active Genes in Fungi.</title>
        <authorList>
            <consortium name="DOE Joint Genome Institute"/>
            <person name="Mondo S.J."/>
            <person name="Dannebaum R.O."/>
            <person name="Kuo R.C."/>
            <person name="Labutti K."/>
            <person name="Haridas S."/>
            <person name="Kuo A."/>
            <person name="Salamov A."/>
            <person name="Ahrendt S.R."/>
            <person name="Lipzen A."/>
            <person name="Sullivan W."/>
            <person name="Andreopoulos W.B."/>
            <person name="Clum A."/>
            <person name="Lindquist E."/>
            <person name="Daum C."/>
            <person name="Ramamoorthy G.K."/>
            <person name="Gryganskyi A."/>
            <person name="Culley D."/>
            <person name="Magnuson J.K."/>
            <person name="James T.Y."/>
            <person name="O'Malley M.A."/>
            <person name="Stajich J.E."/>
            <person name="Spatafora J.W."/>
            <person name="Visel A."/>
            <person name="Grigoriev I.V."/>
        </authorList>
    </citation>
    <scope>NUCLEOTIDE SEQUENCE [LARGE SCALE GENOMIC DNA]</scope>
    <source>
        <strain evidence="5 6">CBS 931.73</strain>
    </source>
</reference>
<proteinExistence type="predicted"/>
<dbReference type="GO" id="GO:0004721">
    <property type="term" value="F:phosphoprotein phosphatase activity"/>
    <property type="evidence" value="ECO:0007669"/>
    <property type="project" value="UniProtKB-KW"/>
</dbReference>
<dbReference type="PANTHER" id="PTHR46274">
    <property type="entry name" value="PHOSPHATIDYLINOSITOL PHOSPHATASE"/>
    <property type="match status" value="1"/>
</dbReference>
<dbReference type="InterPro" id="IPR029021">
    <property type="entry name" value="Prot-tyrosine_phosphatase-like"/>
</dbReference>
<dbReference type="InterPro" id="IPR020422">
    <property type="entry name" value="TYR_PHOSPHATASE_DUAL_dom"/>
</dbReference>
<dbReference type="InParanoid" id="A0A1Y1ZBF4"/>
<dbReference type="PROSITE" id="PS50056">
    <property type="entry name" value="TYR_PHOSPHATASE_2"/>
    <property type="match status" value="1"/>
</dbReference>
<keyword evidence="6" id="KW-1185">Reference proteome</keyword>
<evidence type="ECO:0000256" key="2">
    <source>
        <dbReference type="ARBA" id="ARBA00022912"/>
    </source>
</evidence>
<feature type="domain" description="Tyrosine specific protein phosphatases" evidence="4">
    <location>
        <begin position="110"/>
        <end position="168"/>
    </location>
</feature>
<dbReference type="InterPro" id="IPR016130">
    <property type="entry name" value="Tyr_Pase_AS"/>
</dbReference>
<gene>
    <name evidence="5" type="ORF">K493DRAFT_332718</name>
</gene>
<dbReference type="PANTHER" id="PTHR46274:SF6">
    <property type="entry name" value="TYR_PHOSPHATASE_2 DOMAIN-CONTAINING PROTEIN"/>
    <property type="match status" value="1"/>
</dbReference>
<keyword evidence="1" id="KW-0378">Hydrolase</keyword>
<dbReference type="Pfam" id="PF00782">
    <property type="entry name" value="DSPc"/>
    <property type="match status" value="1"/>
</dbReference>
<dbReference type="InterPro" id="IPR000387">
    <property type="entry name" value="Tyr_Pase_dom"/>
</dbReference>
<dbReference type="PROSITE" id="PS50054">
    <property type="entry name" value="TYR_PHOSPHATASE_DUAL"/>
    <property type="match status" value="1"/>
</dbReference>
<evidence type="ECO:0000256" key="1">
    <source>
        <dbReference type="ARBA" id="ARBA00022801"/>
    </source>
</evidence>
<dbReference type="STRING" id="1314790.A0A1Y1ZBF4"/>
<dbReference type="Gene3D" id="3.90.190.10">
    <property type="entry name" value="Protein tyrosine phosphatase superfamily"/>
    <property type="match status" value="1"/>
</dbReference>
<dbReference type="FunFam" id="3.90.190.10:FF:000157">
    <property type="entry name" value="Protein-tyrosine phosphatase"/>
    <property type="match status" value="1"/>
</dbReference>
<name>A0A1Y1ZBF4_9FUNG</name>
<dbReference type="PROSITE" id="PS00383">
    <property type="entry name" value="TYR_PHOSPHATASE_1"/>
    <property type="match status" value="1"/>
</dbReference>
<dbReference type="SUPFAM" id="SSF52799">
    <property type="entry name" value="(Phosphotyrosine protein) phosphatases II"/>
    <property type="match status" value="1"/>
</dbReference>
<evidence type="ECO:0000259" key="3">
    <source>
        <dbReference type="PROSITE" id="PS50054"/>
    </source>
</evidence>
<sequence length="200" mass="23102">MTTTSPPANEGTKVGVVARTQFYVSLWYNKLLAQTLSPLSGWTWWNRVDKTVIIGALPDESLIRELNRTANVKYVVNMCREFDELCQLYKELDIEQVRLETEDFTTPSLENIRAGVEYIESCVKKNNGTIYVHCKAGRGRSATMVLCYLITRYELSPEKAQQILLKSRAQVDKHIHLNDVVQDYYTTVKDRTRIQFNNDE</sequence>
<dbReference type="InterPro" id="IPR000340">
    <property type="entry name" value="Dual-sp_phosphatase_cat-dom"/>
</dbReference>
<evidence type="ECO:0000313" key="5">
    <source>
        <dbReference type="EMBL" id="ORY07444.1"/>
    </source>
</evidence>
<dbReference type="SMART" id="SM00195">
    <property type="entry name" value="DSPc"/>
    <property type="match status" value="1"/>
</dbReference>
<comment type="caution">
    <text evidence="5">The sequence shown here is derived from an EMBL/GenBank/DDBJ whole genome shotgun (WGS) entry which is preliminary data.</text>
</comment>
<feature type="domain" description="Tyrosine-protein phosphatase" evidence="3">
    <location>
        <begin position="44"/>
        <end position="190"/>
    </location>
</feature>
<evidence type="ECO:0000313" key="6">
    <source>
        <dbReference type="Proteomes" id="UP000193498"/>
    </source>
</evidence>
<dbReference type="OrthoDB" id="273181at2759"/>
<accession>A0A1Y1ZBF4</accession>
<dbReference type="Proteomes" id="UP000193498">
    <property type="component" value="Unassembled WGS sequence"/>
</dbReference>
<evidence type="ECO:0000259" key="4">
    <source>
        <dbReference type="PROSITE" id="PS50056"/>
    </source>
</evidence>
<dbReference type="AlphaFoldDB" id="A0A1Y1ZBF4"/>
<organism evidence="5 6">
    <name type="scientific">Basidiobolus meristosporus CBS 931.73</name>
    <dbReference type="NCBI Taxonomy" id="1314790"/>
    <lineage>
        <taxon>Eukaryota</taxon>
        <taxon>Fungi</taxon>
        <taxon>Fungi incertae sedis</taxon>
        <taxon>Zoopagomycota</taxon>
        <taxon>Entomophthoromycotina</taxon>
        <taxon>Basidiobolomycetes</taxon>
        <taxon>Basidiobolales</taxon>
        <taxon>Basidiobolaceae</taxon>
        <taxon>Basidiobolus</taxon>
    </lineage>
</organism>
<protein>
    <submittedName>
        <fullName evidence="5">Phosphatases II</fullName>
    </submittedName>
</protein>
<dbReference type="EMBL" id="MCFE01000008">
    <property type="protein sequence ID" value="ORY07444.1"/>
    <property type="molecule type" value="Genomic_DNA"/>
</dbReference>
<keyword evidence="2" id="KW-0904">Protein phosphatase</keyword>